<dbReference type="PANTHER" id="PTHR34835">
    <property type="entry name" value="OS07G0283600 PROTEIN-RELATED"/>
    <property type="match status" value="1"/>
</dbReference>
<dbReference type="PANTHER" id="PTHR34835:SF90">
    <property type="entry name" value="AMINOTRANSFERASE-LIKE PLANT MOBILE DOMAIN-CONTAINING PROTEIN"/>
    <property type="match status" value="1"/>
</dbReference>
<name>A0AAU9NG42_9ASTR</name>
<organism evidence="2 3">
    <name type="scientific">Lactuca virosa</name>
    <dbReference type="NCBI Taxonomy" id="75947"/>
    <lineage>
        <taxon>Eukaryota</taxon>
        <taxon>Viridiplantae</taxon>
        <taxon>Streptophyta</taxon>
        <taxon>Embryophyta</taxon>
        <taxon>Tracheophyta</taxon>
        <taxon>Spermatophyta</taxon>
        <taxon>Magnoliopsida</taxon>
        <taxon>eudicotyledons</taxon>
        <taxon>Gunneridae</taxon>
        <taxon>Pentapetalae</taxon>
        <taxon>asterids</taxon>
        <taxon>campanulids</taxon>
        <taxon>Asterales</taxon>
        <taxon>Asteraceae</taxon>
        <taxon>Cichorioideae</taxon>
        <taxon>Cichorieae</taxon>
        <taxon>Lactucinae</taxon>
        <taxon>Lactuca</taxon>
    </lineage>
</organism>
<evidence type="ECO:0000256" key="1">
    <source>
        <dbReference type="SAM" id="MobiDB-lite"/>
    </source>
</evidence>
<evidence type="ECO:0000313" key="2">
    <source>
        <dbReference type="EMBL" id="CAH1436844.1"/>
    </source>
</evidence>
<reference evidence="2 3" key="1">
    <citation type="submission" date="2022-01" db="EMBL/GenBank/DDBJ databases">
        <authorList>
            <person name="Xiong W."/>
            <person name="Schranz E."/>
        </authorList>
    </citation>
    <scope>NUCLEOTIDE SEQUENCE [LARGE SCALE GENOMIC DNA]</scope>
</reference>
<gene>
    <name evidence="2" type="ORF">LVIROSA_LOCUS23196</name>
</gene>
<feature type="region of interest" description="Disordered" evidence="1">
    <location>
        <begin position="126"/>
        <end position="153"/>
    </location>
</feature>
<protein>
    <submittedName>
        <fullName evidence="2">Uncharacterized protein</fullName>
    </submittedName>
</protein>
<dbReference type="Proteomes" id="UP001157418">
    <property type="component" value="Unassembled WGS sequence"/>
</dbReference>
<proteinExistence type="predicted"/>
<dbReference type="EMBL" id="CAKMRJ010004445">
    <property type="protein sequence ID" value="CAH1436844.1"/>
    <property type="molecule type" value="Genomic_DNA"/>
</dbReference>
<dbReference type="AlphaFoldDB" id="A0AAU9NG42"/>
<keyword evidence="3" id="KW-1185">Reference proteome</keyword>
<accession>A0AAU9NG42</accession>
<feature type="compositionally biased region" description="Basic and acidic residues" evidence="1">
    <location>
        <begin position="130"/>
        <end position="152"/>
    </location>
</feature>
<comment type="caution">
    <text evidence="2">The sequence shown here is derived from an EMBL/GenBank/DDBJ whole genome shotgun (WGS) entry which is preliminary data.</text>
</comment>
<sequence>MNATGFKEVVLKSKRDDDIFKLNFLSLFVNTFTESHSYGTCNIDHVRRVVRVEEISCIDWCAYLNYCLKNTRSLWHQDKKKGYYNGPMLLLMEYKENFDKMLKKVSLIQKGGHVWNYPIFSSADNQNNETENKGSRERVESQNGDTGEKDISSYKSPYMDKVVNLFERIDLQNVLLIQSSELLDETKSFDERFLTFETRVDKFLSNFKGDVDFNDLKIVVFPIHIGDQMIATHEINNHKERVIKEAIEFGKLDHTTRKKMLQEGINSGRIGTSYFKK</sequence>
<evidence type="ECO:0000313" key="3">
    <source>
        <dbReference type="Proteomes" id="UP001157418"/>
    </source>
</evidence>